<sequence length="128" mass="14365">MQLTTNQQRVLTTLRQASEPLSAYALLDRLREQGFSAPMQVYRALERLANDGLVHRLAILNAYVPCNHAVDCQHGFRAFAICDQCGHVDEFSERDLGRCINRWTKSKAFSLRSSTIELHGKCADCAGP</sequence>
<organism evidence="7 8">
    <name type="scientific">Comamonas resistens</name>
    <dbReference type="NCBI Taxonomy" id="3046670"/>
    <lineage>
        <taxon>Bacteria</taxon>
        <taxon>Pseudomonadati</taxon>
        <taxon>Pseudomonadota</taxon>
        <taxon>Betaproteobacteria</taxon>
        <taxon>Burkholderiales</taxon>
        <taxon>Comamonadaceae</taxon>
        <taxon>Comamonas</taxon>
    </lineage>
</organism>
<proteinExistence type="inferred from homology"/>
<reference evidence="7 8" key="1">
    <citation type="submission" date="2023-05" db="EMBL/GenBank/DDBJ databases">
        <authorList>
            <person name="Yin Y."/>
            <person name="Lu Z."/>
        </authorList>
    </citation>
    <scope>NUCLEOTIDE SEQUENCE [LARGE SCALE GENOMIC DNA]</scope>
    <source>
        <strain evidence="7 8">ZM22</strain>
    </source>
</reference>
<dbReference type="InterPro" id="IPR043135">
    <property type="entry name" value="Fur_C"/>
</dbReference>
<evidence type="ECO:0000256" key="6">
    <source>
        <dbReference type="ARBA" id="ARBA00023163"/>
    </source>
</evidence>
<keyword evidence="8" id="KW-1185">Reference proteome</keyword>
<evidence type="ECO:0000256" key="2">
    <source>
        <dbReference type="ARBA" id="ARBA00022491"/>
    </source>
</evidence>
<dbReference type="PANTHER" id="PTHR33202:SF6">
    <property type="entry name" value="ZINC UPTAKE REGULATION PROTEIN"/>
    <property type="match status" value="1"/>
</dbReference>
<keyword evidence="6" id="KW-0804">Transcription</keyword>
<keyword evidence="3" id="KW-0862">Zinc</keyword>
<dbReference type="SUPFAM" id="SSF46785">
    <property type="entry name" value="Winged helix' DNA-binding domain"/>
    <property type="match status" value="1"/>
</dbReference>
<dbReference type="Proteomes" id="UP001240697">
    <property type="component" value="Chromosome"/>
</dbReference>
<dbReference type="EMBL" id="CP125947">
    <property type="protein sequence ID" value="WHS64590.1"/>
    <property type="molecule type" value="Genomic_DNA"/>
</dbReference>
<keyword evidence="2" id="KW-0678">Repressor</keyword>
<protein>
    <submittedName>
        <fullName evidence="7">Fur family transcriptional regulator</fullName>
    </submittedName>
</protein>
<evidence type="ECO:0000256" key="1">
    <source>
        <dbReference type="ARBA" id="ARBA00007957"/>
    </source>
</evidence>
<dbReference type="Gene3D" id="3.30.1490.190">
    <property type="match status" value="1"/>
</dbReference>
<dbReference type="RefSeq" id="WP_283485707.1">
    <property type="nucleotide sequence ID" value="NZ_CP125947.1"/>
</dbReference>
<evidence type="ECO:0000256" key="3">
    <source>
        <dbReference type="ARBA" id="ARBA00022833"/>
    </source>
</evidence>
<dbReference type="Pfam" id="PF01475">
    <property type="entry name" value="FUR"/>
    <property type="match status" value="1"/>
</dbReference>
<dbReference type="PANTHER" id="PTHR33202">
    <property type="entry name" value="ZINC UPTAKE REGULATION PROTEIN"/>
    <property type="match status" value="1"/>
</dbReference>
<comment type="similarity">
    <text evidence="1">Belongs to the Fur family.</text>
</comment>
<dbReference type="InterPro" id="IPR036390">
    <property type="entry name" value="WH_DNA-bd_sf"/>
</dbReference>
<keyword evidence="4" id="KW-0805">Transcription regulation</keyword>
<accession>A0ABY8SPD2</accession>
<gene>
    <name evidence="7" type="ORF">QMY55_19160</name>
</gene>
<name>A0ABY8SPD2_9BURK</name>
<dbReference type="InterPro" id="IPR002481">
    <property type="entry name" value="FUR"/>
</dbReference>
<evidence type="ECO:0000256" key="5">
    <source>
        <dbReference type="ARBA" id="ARBA00023125"/>
    </source>
</evidence>
<evidence type="ECO:0000313" key="7">
    <source>
        <dbReference type="EMBL" id="WHS64590.1"/>
    </source>
</evidence>
<dbReference type="Gene3D" id="1.10.10.10">
    <property type="entry name" value="Winged helix-like DNA-binding domain superfamily/Winged helix DNA-binding domain"/>
    <property type="match status" value="1"/>
</dbReference>
<evidence type="ECO:0000256" key="4">
    <source>
        <dbReference type="ARBA" id="ARBA00023015"/>
    </source>
</evidence>
<dbReference type="InterPro" id="IPR036388">
    <property type="entry name" value="WH-like_DNA-bd_sf"/>
</dbReference>
<keyword evidence="5" id="KW-0238">DNA-binding</keyword>
<evidence type="ECO:0000313" key="8">
    <source>
        <dbReference type="Proteomes" id="UP001240697"/>
    </source>
</evidence>